<protein>
    <submittedName>
        <fullName evidence="3">Efflux transporter, outer membrane factor (OMF) lipoprotein, NodT family</fullName>
    </submittedName>
</protein>
<dbReference type="SUPFAM" id="SSF56954">
    <property type="entry name" value="Outer membrane efflux proteins (OEP)"/>
    <property type="match status" value="1"/>
</dbReference>
<dbReference type="Proteomes" id="UP000182983">
    <property type="component" value="Unassembled WGS sequence"/>
</dbReference>
<name>A0A1H6H4L4_MAGFU</name>
<keyword evidence="2" id="KW-0472">Membrane</keyword>
<dbReference type="EMBL" id="FNWO01000003">
    <property type="protein sequence ID" value="SEH30837.1"/>
    <property type="molecule type" value="Genomic_DNA"/>
</dbReference>
<proteinExistence type="inferred from homology"/>
<dbReference type="Gene3D" id="2.20.200.10">
    <property type="entry name" value="Outer membrane efflux proteins (OEP)"/>
    <property type="match status" value="1"/>
</dbReference>
<comment type="similarity">
    <text evidence="1 2">Belongs to the outer membrane factor (OMF) (TC 1.B.17) family.</text>
</comment>
<keyword evidence="2 3" id="KW-0449">Lipoprotein</keyword>
<accession>A0A1H6H4L4</accession>
<organism evidence="3 4">
    <name type="scientific">Magnetospirillum fulvum</name>
    <name type="common">Rhodospirillum fulvum</name>
    <dbReference type="NCBI Taxonomy" id="1082"/>
    <lineage>
        <taxon>Bacteria</taxon>
        <taxon>Pseudomonadati</taxon>
        <taxon>Pseudomonadota</taxon>
        <taxon>Alphaproteobacteria</taxon>
        <taxon>Rhodospirillales</taxon>
        <taxon>Rhodospirillaceae</taxon>
        <taxon>Magnetospirillum</taxon>
    </lineage>
</organism>
<sequence length="480" mass="52036">MPPAGVEAMNRLHFGFLLALLLVAGCSLSPEHIRPASPVPDVWALPDRGNGAAARPGRWQSFFVAPALADLIALALENNRDLRVAVQRVEVVRSQYRIQRAELFPHLDGGAHSSRTKTPADLSYTGKTIIANSFSASLSAGWELDLWGRVRNLDTAALESWLATDEARRAVALNLIAEIANTWLVGRELDERIALAARTIDSRRDSARIVRRRYEVGASPRLDLTLAETLLGQADSALTVLEQQRERTQNALSVLVGAPVGAEIVALSSVEAAVVRDLPPGLPSTLLEDRPDIRGAENLLRAAEADIGAARAAFFPRIALTGEYGTASAALDGLFLGGSRIWTLAANLSVPLFDGGRLLGALDAAKAQRSMAVAEYERTVQTAFRDVADALAARRWLGQQVAAQQRTLDALTERARLSRLRYLHGASTYLDVLDAERDLFATEQALVETRRARLSSEVNLYAALGGGDDETDRRPPHDQD</sequence>
<keyword evidence="2" id="KW-1134">Transmembrane beta strand</keyword>
<evidence type="ECO:0000313" key="3">
    <source>
        <dbReference type="EMBL" id="SEH30837.1"/>
    </source>
</evidence>
<keyword evidence="2" id="KW-0812">Transmembrane</keyword>
<evidence type="ECO:0000256" key="2">
    <source>
        <dbReference type="RuleBase" id="RU362097"/>
    </source>
</evidence>
<keyword evidence="2" id="KW-0564">Palmitate</keyword>
<comment type="subcellular location">
    <subcellularLocation>
        <location evidence="2">Cell membrane</location>
        <topology evidence="2">Lipid-anchor</topology>
    </subcellularLocation>
</comment>
<dbReference type="InterPro" id="IPR010131">
    <property type="entry name" value="MdtP/NodT-like"/>
</dbReference>
<dbReference type="GO" id="GO:0015562">
    <property type="term" value="F:efflux transmembrane transporter activity"/>
    <property type="evidence" value="ECO:0007669"/>
    <property type="project" value="InterPro"/>
</dbReference>
<dbReference type="PANTHER" id="PTHR30203">
    <property type="entry name" value="OUTER MEMBRANE CATION EFFLUX PROTEIN"/>
    <property type="match status" value="1"/>
</dbReference>
<dbReference type="AlphaFoldDB" id="A0A1H6H4L4"/>
<dbReference type="PANTHER" id="PTHR30203:SF33">
    <property type="entry name" value="BLR4455 PROTEIN"/>
    <property type="match status" value="1"/>
</dbReference>
<dbReference type="NCBIfam" id="TIGR01845">
    <property type="entry name" value="outer_NodT"/>
    <property type="match status" value="1"/>
</dbReference>
<evidence type="ECO:0000256" key="1">
    <source>
        <dbReference type="ARBA" id="ARBA00007613"/>
    </source>
</evidence>
<dbReference type="InterPro" id="IPR003423">
    <property type="entry name" value="OMP_efflux"/>
</dbReference>
<dbReference type="Pfam" id="PF02321">
    <property type="entry name" value="OEP"/>
    <property type="match status" value="2"/>
</dbReference>
<dbReference type="GO" id="GO:0005886">
    <property type="term" value="C:plasma membrane"/>
    <property type="evidence" value="ECO:0007669"/>
    <property type="project" value="UniProtKB-SubCell"/>
</dbReference>
<evidence type="ECO:0000313" key="4">
    <source>
        <dbReference type="Proteomes" id="UP000182983"/>
    </source>
</evidence>
<reference evidence="4" key="1">
    <citation type="submission" date="2016-10" db="EMBL/GenBank/DDBJ databases">
        <authorList>
            <person name="Varghese N."/>
            <person name="Submissions S."/>
        </authorList>
    </citation>
    <scope>NUCLEOTIDE SEQUENCE [LARGE SCALE GENOMIC DNA]</scope>
    <source>
        <strain evidence="4">DSM 13234</strain>
    </source>
</reference>
<dbReference type="Gene3D" id="1.20.1600.10">
    <property type="entry name" value="Outer membrane efflux proteins (OEP)"/>
    <property type="match status" value="1"/>
</dbReference>
<keyword evidence="4" id="KW-1185">Reference proteome</keyword>
<gene>
    <name evidence="3" type="ORF">SAMN04244559_00988</name>
</gene>